<organism evidence="1 2">
    <name type="scientific">Rubrobacter taiwanensis</name>
    <dbReference type="NCBI Taxonomy" id="185139"/>
    <lineage>
        <taxon>Bacteria</taxon>
        <taxon>Bacillati</taxon>
        <taxon>Actinomycetota</taxon>
        <taxon>Rubrobacteria</taxon>
        <taxon>Rubrobacterales</taxon>
        <taxon>Rubrobacteraceae</taxon>
        <taxon>Rubrobacter</taxon>
    </lineage>
</organism>
<protein>
    <submittedName>
        <fullName evidence="1">Uncharacterized protein</fullName>
    </submittedName>
</protein>
<proteinExistence type="predicted"/>
<dbReference type="RefSeq" id="WP_132690913.1">
    <property type="nucleotide sequence ID" value="NZ_SKBU01000015.1"/>
</dbReference>
<accession>A0A4R1BHZ6</accession>
<reference evidence="1 2" key="1">
    <citation type="submission" date="2019-03" db="EMBL/GenBank/DDBJ databases">
        <title>Whole genome sequence of a novel Rubrobacter taiwanensis strain, isolated from Yellowstone National Park.</title>
        <authorList>
            <person name="Freed S."/>
            <person name="Ramaley R.F."/>
            <person name="Kyndt J.A."/>
        </authorList>
    </citation>
    <scope>NUCLEOTIDE SEQUENCE [LARGE SCALE GENOMIC DNA]</scope>
    <source>
        <strain evidence="1 2">Yellowstone</strain>
    </source>
</reference>
<dbReference type="EMBL" id="SKBU01000015">
    <property type="protein sequence ID" value="TCJ16758.1"/>
    <property type="molecule type" value="Genomic_DNA"/>
</dbReference>
<gene>
    <name evidence="1" type="ORF">E0L93_08520</name>
</gene>
<sequence>MARYLHGIKCDLEGAPNPSSIRNIRKIVVRYADGGEMHFEPEPGLDSLGEDEILELSKIFFKAAERVEWAEHTGKG</sequence>
<evidence type="ECO:0000313" key="1">
    <source>
        <dbReference type="EMBL" id="TCJ16758.1"/>
    </source>
</evidence>
<comment type="caution">
    <text evidence="1">The sequence shown here is derived from an EMBL/GenBank/DDBJ whole genome shotgun (WGS) entry which is preliminary data.</text>
</comment>
<evidence type="ECO:0000313" key="2">
    <source>
        <dbReference type="Proteomes" id="UP000295244"/>
    </source>
</evidence>
<dbReference type="Proteomes" id="UP000295244">
    <property type="component" value="Unassembled WGS sequence"/>
</dbReference>
<keyword evidence="2" id="KW-1185">Reference proteome</keyword>
<dbReference type="AlphaFoldDB" id="A0A4R1BHZ6"/>
<name>A0A4R1BHZ6_9ACTN</name>